<organism evidence="1 2">
    <name type="scientific">Aspergillus kawachii</name>
    <name type="common">White koji mold</name>
    <name type="synonym">Aspergillus awamori var. kawachi</name>
    <dbReference type="NCBI Taxonomy" id="1069201"/>
    <lineage>
        <taxon>Eukaryota</taxon>
        <taxon>Fungi</taxon>
        <taxon>Dikarya</taxon>
        <taxon>Ascomycota</taxon>
        <taxon>Pezizomycotina</taxon>
        <taxon>Eurotiomycetes</taxon>
        <taxon>Eurotiomycetidae</taxon>
        <taxon>Eurotiales</taxon>
        <taxon>Aspergillaceae</taxon>
        <taxon>Aspergillus</taxon>
        <taxon>Aspergillus subgen. Circumdati</taxon>
    </lineage>
</organism>
<dbReference type="AlphaFoldDB" id="A0A146FUZ5"/>
<evidence type="ECO:0000313" key="1">
    <source>
        <dbReference type="EMBL" id="GAT29570.1"/>
    </source>
</evidence>
<reference evidence="1 2" key="1">
    <citation type="journal article" date="2016" name="DNA Res.">
        <title>Genome sequence of Aspergillus luchuensis NBRC 4314.</title>
        <authorList>
            <person name="Yamada O."/>
            <person name="Machida M."/>
            <person name="Hosoyama A."/>
            <person name="Goto M."/>
            <person name="Takahashi T."/>
            <person name="Futagami T."/>
            <person name="Yamagata Y."/>
            <person name="Takeuchi M."/>
            <person name="Kobayashi T."/>
            <person name="Koike H."/>
            <person name="Abe K."/>
            <person name="Asai K."/>
            <person name="Arita M."/>
            <person name="Fujita N."/>
            <person name="Fukuda K."/>
            <person name="Higa K."/>
            <person name="Horikawa H."/>
            <person name="Ishikawa T."/>
            <person name="Jinno K."/>
            <person name="Kato Y."/>
            <person name="Kirimura K."/>
            <person name="Mizutani O."/>
            <person name="Nakasone K."/>
            <person name="Sano M."/>
            <person name="Shiraishi Y."/>
            <person name="Tsukahara M."/>
            <person name="Gomi K."/>
        </authorList>
    </citation>
    <scope>NUCLEOTIDE SEQUENCE [LARGE SCALE GENOMIC DNA]</scope>
    <source>
        <strain evidence="1 2">RIB 2604</strain>
    </source>
</reference>
<protein>
    <submittedName>
        <fullName evidence="1">Polyketide synthetase PksP</fullName>
    </submittedName>
</protein>
<sequence>MSYLDLRTRQALQAKPMRRRLLAEGAGFRADSRPCSDGGFSDACSAIVAKERNVYSMCEMVWGESEGGTGQSGRNRLLADERGEALRPLLLICVSSRLPSAFGSPLRWAYIY</sequence>
<evidence type="ECO:0000313" key="2">
    <source>
        <dbReference type="Proteomes" id="UP000075230"/>
    </source>
</evidence>
<accession>A0A146FUZ5</accession>
<dbReference type="Proteomes" id="UP000075230">
    <property type="component" value="Unassembled WGS sequence"/>
</dbReference>
<dbReference type="EMBL" id="BCWF01000029">
    <property type="protein sequence ID" value="GAT29570.1"/>
    <property type="molecule type" value="Genomic_DNA"/>
</dbReference>
<gene>
    <name evidence="1" type="ORF">RIB2604_03001010</name>
</gene>
<name>A0A146FUZ5_ASPKA</name>
<comment type="caution">
    <text evidence="1">The sequence shown here is derived from an EMBL/GenBank/DDBJ whole genome shotgun (WGS) entry which is preliminary data.</text>
</comment>
<proteinExistence type="predicted"/>
<reference evidence="2" key="2">
    <citation type="submission" date="2016-02" db="EMBL/GenBank/DDBJ databases">
        <title>Genome sequencing of Aspergillus luchuensis NBRC 4314.</title>
        <authorList>
            <person name="Yamada O."/>
        </authorList>
    </citation>
    <scope>NUCLEOTIDE SEQUENCE [LARGE SCALE GENOMIC DNA]</scope>
    <source>
        <strain evidence="2">RIB 2604</strain>
    </source>
</reference>